<evidence type="ECO:0000259" key="2">
    <source>
        <dbReference type="PROSITE" id="PS50983"/>
    </source>
</evidence>
<dbReference type="Proteomes" id="UP001500027">
    <property type="component" value="Unassembled WGS sequence"/>
</dbReference>
<dbReference type="InterPro" id="IPR002491">
    <property type="entry name" value="ABC_transptr_periplasmic_BD"/>
</dbReference>
<organism evidence="3 4">
    <name type="scientific">Hyunsoonleella aestuarii</name>
    <dbReference type="NCBI Taxonomy" id="912802"/>
    <lineage>
        <taxon>Bacteria</taxon>
        <taxon>Pseudomonadati</taxon>
        <taxon>Bacteroidota</taxon>
        <taxon>Flavobacteriia</taxon>
        <taxon>Flavobacteriales</taxon>
        <taxon>Flavobacteriaceae</taxon>
    </lineage>
</organism>
<keyword evidence="4" id="KW-1185">Reference proteome</keyword>
<comment type="caution">
    <text evidence="3">The sequence shown here is derived from an EMBL/GenBank/DDBJ whole genome shotgun (WGS) entry which is preliminary data.</text>
</comment>
<dbReference type="Gene3D" id="3.40.50.1980">
    <property type="entry name" value="Nitrogenase molybdenum iron protein domain"/>
    <property type="match status" value="2"/>
</dbReference>
<dbReference type="Pfam" id="PF01497">
    <property type="entry name" value="Peripla_BP_2"/>
    <property type="match status" value="1"/>
</dbReference>
<dbReference type="RefSeq" id="WP_139002247.1">
    <property type="nucleotide sequence ID" value="NZ_BAABAV010000002.1"/>
</dbReference>
<sequence length="271" mass="31415">MPKQIVDQLQRVINLKQRPNRIISLVPSQTELLCYLGLKDSIVGITKYCVHPSDLKKSVSVVGGTKQIHLDRIVSLNPDIILCNKEENTKEIVQVLEGICTVHISAIFTIEDSLELISQYGKIFNKAAEALLLIRNIQKDANEFDNFIKNEPILKVAYFIWKNPWMVAGNNTFIDYLLQINKFENEYANKDRYPEIQLSKKSVSKDVDLVLLSSEPYPFKEIHKEELRAYYPKAKIILVDGEMFSWYGSRLVKAFEYFKKLHLDLQDIQIY</sequence>
<accession>A0ABP8ECA8</accession>
<name>A0ABP8ECA8_9FLAO</name>
<keyword evidence="3" id="KW-0675">Receptor</keyword>
<dbReference type="PROSITE" id="PS50983">
    <property type="entry name" value="FE_B12_PBP"/>
    <property type="match status" value="1"/>
</dbReference>
<dbReference type="InterPro" id="IPR050902">
    <property type="entry name" value="ABC_Transporter_SBP"/>
</dbReference>
<dbReference type="NCBIfam" id="NF038402">
    <property type="entry name" value="TroA_like"/>
    <property type="match status" value="1"/>
</dbReference>
<reference evidence="4" key="1">
    <citation type="journal article" date="2019" name="Int. J. Syst. Evol. Microbiol.">
        <title>The Global Catalogue of Microorganisms (GCM) 10K type strain sequencing project: providing services to taxonomists for standard genome sequencing and annotation.</title>
        <authorList>
            <consortium name="The Broad Institute Genomics Platform"/>
            <consortium name="The Broad Institute Genome Sequencing Center for Infectious Disease"/>
            <person name="Wu L."/>
            <person name="Ma J."/>
        </authorList>
    </citation>
    <scope>NUCLEOTIDE SEQUENCE [LARGE SCALE GENOMIC DNA]</scope>
    <source>
        <strain evidence="4">JCM 17452</strain>
    </source>
</reference>
<dbReference type="InterPro" id="IPR054828">
    <property type="entry name" value="Vit_B12_bind_prot"/>
</dbReference>
<protein>
    <submittedName>
        <fullName evidence="3">Helical backbone metal receptor</fullName>
    </submittedName>
</protein>
<feature type="domain" description="Fe/B12 periplasmic-binding" evidence="2">
    <location>
        <begin position="21"/>
        <end position="271"/>
    </location>
</feature>
<keyword evidence="1" id="KW-0732">Signal</keyword>
<dbReference type="EMBL" id="BAABAV010000002">
    <property type="protein sequence ID" value="GAA4269859.1"/>
    <property type="molecule type" value="Genomic_DNA"/>
</dbReference>
<dbReference type="PANTHER" id="PTHR30535">
    <property type="entry name" value="VITAMIN B12-BINDING PROTEIN"/>
    <property type="match status" value="1"/>
</dbReference>
<evidence type="ECO:0000256" key="1">
    <source>
        <dbReference type="ARBA" id="ARBA00022729"/>
    </source>
</evidence>
<dbReference type="SUPFAM" id="SSF53807">
    <property type="entry name" value="Helical backbone' metal receptor"/>
    <property type="match status" value="1"/>
</dbReference>
<evidence type="ECO:0000313" key="4">
    <source>
        <dbReference type="Proteomes" id="UP001500027"/>
    </source>
</evidence>
<proteinExistence type="predicted"/>
<gene>
    <name evidence="3" type="ORF">GCM10022257_19600</name>
</gene>
<evidence type="ECO:0000313" key="3">
    <source>
        <dbReference type="EMBL" id="GAA4269859.1"/>
    </source>
</evidence>
<dbReference type="PANTHER" id="PTHR30535:SF34">
    <property type="entry name" value="MOLYBDATE-BINDING PROTEIN MOLA"/>
    <property type="match status" value="1"/>
</dbReference>